<name>A0A813F801_POLGL</name>
<dbReference type="GO" id="GO:0005524">
    <property type="term" value="F:ATP binding"/>
    <property type="evidence" value="ECO:0007669"/>
    <property type="project" value="InterPro"/>
</dbReference>
<dbReference type="InterPro" id="IPR001404">
    <property type="entry name" value="Hsp90_fam"/>
</dbReference>
<evidence type="ECO:0000256" key="2">
    <source>
        <dbReference type="ARBA" id="ARBA00023186"/>
    </source>
</evidence>
<reference evidence="4" key="1">
    <citation type="submission" date="2021-02" db="EMBL/GenBank/DDBJ databases">
        <authorList>
            <person name="Dougan E. K."/>
            <person name="Rhodes N."/>
            <person name="Thang M."/>
            <person name="Chan C."/>
        </authorList>
    </citation>
    <scope>NUCLEOTIDE SEQUENCE</scope>
</reference>
<gene>
    <name evidence="4" type="ORF">PGLA1383_LOCUS27523</name>
</gene>
<sequence length="103" mass="12566">MVIFDIEPRCIGQVHQQDQPDQHHQQEELPIEENKEAEKEGDVSTTEEVDGKMEKEEKKKNTKWVKEVSYEWKRLNKNKPLWIRKFEDVTYEEYFAFYKSLFL</sequence>
<comment type="similarity">
    <text evidence="1">Belongs to the heat shock protein 90 family.</text>
</comment>
<keyword evidence="5" id="KW-1185">Reference proteome</keyword>
<dbReference type="EMBL" id="CAJNNV010024384">
    <property type="protein sequence ID" value="CAE8609696.1"/>
    <property type="molecule type" value="Genomic_DNA"/>
</dbReference>
<protein>
    <submittedName>
        <fullName evidence="4">Uncharacterized protein</fullName>
    </submittedName>
</protein>
<dbReference type="Pfam" id="PF00183">
    <property type="entry name" value="HSP90"/>
    <property type="match status" value="1"/>
</dbReference>
<dbReference type="OrthoDB" id="1721458at2759"/>
<dbReference type="GO" id="GO:0016887">
    <property type="term" value="F:ATP hydrolysis activity"/>
    <property type="evidence" value="ECO:0007669"/>
    <property type="project" value="InterPro"/>
</dbReference>
<dbReference type="GO" id="GO:0051082">
    <property type="term" value="F:unfolded protein binding"/>
    <property type="evidence" value="ECO:0007669"/>
    <property type="project" value="InterPro"/>
</dbReference>
<feature type="compositionally biased region" description="Basic and acidic residues" evidence="3">
    <location>
        <begin position="18"/>
        <end position="42"/>
    </location>
</feature>
<comment type="caution">
    <text evidence="4">The sequence shown here is derived from an EMBL/GenBank/DDBJ whole genome shotgun (WGS) entry which is preliminary data.</text>
</comment>
<evidence type="ECO:0000313" key="4">
    <source>
        <dbReference type="EMBL" id="CAE8609696.1"/>
    </source>
</evidence>
<evidence type="ECO:0000313" key="5">
    <source>
        <dbReference type="Proteomes" id="UP000654075"/>
    </source>
</evidence>
<dbReference type="Proteomes" id="UP000654075">
    <property type="component" value="Unassembled WGS sequence"/>
</dbReference>
<organism evidence="4 5">
    <name type="scientific">Polarella glacialis</name>
    <name type="common">Dinoflagellate</name>
    <dbReference type="NCBI Taxonomy" id="89957"/>
    <lineage>
        <taxon>Eukaryota</taxon>
        <taxon>Sar</taxon>
        <taxon>Alveolata</taxon>
        <taxon>Dinophyceae</taxon>
        <taxon>Suessiales</taxon>
        <taxon>Suessiaceae</taxon>
        <taxon>Polarella</taxon>
    </lineage>
</organism>
<proteinExistence type="inferred from homology"/>
<dbReference type="PANTHER" id="PTHR11528">
    <property type="entry name" value="HEAT SHOCK PROTEIN 90 FAMILY MEMBER"/>
    <property type="match status" value="1"/>
</dbReference>
<evidence type="ECO:0000256" key="3">
    <source>
        <dbReference type="SAM" id="MobiDB-lite"/>
    </source>
</evidence>
<accession>A0A813F801</accession>
<dbReference type="GO" id="GO:0140662">
    <property type="term" value="F:ATP-dependent protein folding chaperone"/>
    <property type="evidence" value="ECO:0007669"/>
    <property type="project" value="InterPro"/>
</dbReference>
<dbReference type="AlphaFoldDB" id="A0A813F801"/>
<feature type="region of interest" description="Disordered" evidence="3">
    <location>
        <begin position="13"/>
        <end position="56"/>
    </location>
</feature>
<evidence type="ECO:0000256" key="1">
    <source>
        <dbReference type="ARBA" id="ARBA00008239"/>
    </source>
</evidence>
<keyword evidence="2" id="KW-0143">Chaperone</keyword>